<proteinExistence type="predicted"/>
<keyword evidence="3 5" id="KW-1133">Transmembrane helix</keyword>
<dbReference type="Gene3D" id="1.20.1250.20">
    <property type="entry name" value="MFS general substrate transporter like domains"/>
    <property type="match status" value="2"/>
</dbReference>
<evidence type="ECO:0000256" key="5">
    <source>
        <dbReference type="SAM" id="Phobius"/>
    </source>
</evidence>
<dbReference type="InterPro" id="IPR051788">
    <property type="entry name" value="MFS_Transporter"/>
</dbReference>
<feature type="transmembrane region" description="Helical" evidence="5">
    <location>
        <begin position="326"/>
        <end position="344"/>
    </location>
</feature>
<feature type="transmembrane region" description="Helical" evidence="5">
    <location>
        <begin position="286"/>
        <end position="306"/>
    </location>
</feature>
<feature type="transmembrane region" description="Helical" evidence="5">
    <location>
        <begin position="125"/>
        <end position="147"/>
    </location>
</feature>
<evidence type="ECO:0000313" key="7">
    <source>
        <dbReference type="EMBL" id="UXY18320.1"/>
    </source>
</evidence>
<dbReference type="InterPro" id="IPR036259">
    <property type="entry name" value="MFS_trans_sf"/>
</dbReference>
<organism evidence="7 8">
    <name type="scientific">Streptomyces cynarae</name>
    <dbReference type="NCBI Taxonomy" id="2981134"/>
    <lineage>
        <taxon>Bacteria</taxon>
        <taxon>Bacillati</taxon>
        <taxon>Actinomycetota</taxon>
        <taxon>Actinomycetes</taxon>
        <taxon>Kitasatosporales</taxon>
        <taxon>Streptomycetaceae</taxon>
        <taxon>Streptomyces</taxon>
    </lineage>
</organism>
<feature type="transmembrane region" description="Helical" evidence="5">
    <location>
        <begin position="193"/>
        <end position="210"/>
    </location>
</feature>
<evidence type="ECO:0000256" key="3">
    <source>
        <dbReference type="ARBA" id="ARBA00022989"/>
    </source>
</evidence>
<feature type="transmembrane region" description="Helical" evidence="5">
    <location>
        <begin position="31"/>
        <end position="55"/>
    </location>
</feature>
<dbReference type="Proteomes" id="UP001061298">
    <property type="component" value="Chromosome"/>
</dbReference>
<evidence type="ECO:0000313" key="8">
    <source>
        <dbReference type="Proteomes" id="UP001061298"/>
    </source>
</evidence>
<comment type="subcellular location">
    <subcellularLocation>
        <location evidence="1">Cell membrane</location>
        <topology evidence="1">Multi-pass membrane protein</topology>
    </subcellularLocation>
</comment>
<dbReference type="SUPFAM" id="SSF103473">
    <property type="entry name" value="MFS general substrate transporter"/>
    <property type="match status" value="1"/>
</dbReference>
<feature type="transmembrane region" description="Helical" evidence="5">
    <location>
        <begin position="86"/>
        <end position="105"/>
    </location>
</feature>
<dbReference type="PROSITE" id="PS50850">
    <property type="entry name" value="MFS"/>
    <property type="match status" value="1"/>
</dbReference>
<feature type="transmembrane region" description="Helical" evidence="5">
    <location>
        <begin position="230"/>
        <end position="250"/>
    </location>
</feature>
<keyword evidence="4 5" id="KW-0472">Membrane</keyword>
<keyword evidence="8" id="KW-1185">Reference proteome</keyword>
<feature type="transmembrane region" description="Helical" evidence="5">
    <location>
        <begin position="350"/>
        <end position="369"/>
    </location>
</feature>
<evidence type="ECO:0000256" key="1">
    <source>
        <dbReference type="ARBA" id="ARBA00004651"/>
    </source>
</evidence>
<dbReference type="PANTHER" id="PTHR23514">
    <property type="entry name" value="BYPASS OF STOP CODON PROTEIN 6"/>
    <property type="match status" value="1"/>
</dbReference>
<gene>
    <name evidence="7" type="ORF">N8I84_05990</name>
</gene>
<feature type="transmembrane region" description="Helical" evidence="5">
    <location>
        <begin position="153"/>
        <end position="172"/>
    </location>
</feature>
<feature type="domain" description="Major facilitator superfamily (MFS) profile" evidence="6">
    <location>
        <begin position="1"/>
        <end position="374"/>
    </location>
</feature>
<dbReference type="PANTHER" id="PTHR23514:SF13">
    <property type="entry name" value="INNER MEMBRANE PROTEIN YBJJ"/>
    <property type="match status" value="1"/>
</dbReference>
<dbReference type="EMBL" id="CP106793">
    <property type="protein sequence ID" value="UXY18320.1"/>
    <property type="molecule type" value="Genomic_DNA"/>
</dbReference>
<dbReference type="InterPro" id="IPR011701">
    <property type="entry name" value="MFS"/>
</dbReference>
<accession>A0ABY6DVA9</accession>
<dbReference type="InterPro" id="IPR020846">
    <property type="entry name" value="MFS_dom"/>
</dbReference>
<evidence type="ECO:0000256" key="4">
    <source>
        <dbReference type="ARBA" id="ARBA00023136"/>
    </source>
</evidence>
<evidence type="ECO:0000259" key="6">
    <source>
        <dbReference type="PROSITE" id="PS50850"/>
    </source>
</evidence>
<reference evidence="7" key="1">
    <citation type="submission" date="2022-10" db="EMBL/GenBank/DDBJ databases">
        <authorList>
            <person name="Mo P."/>
        </authorList>
    </citation>
    <scope>NUCLEOTIDE SEQUENCE</scope>
    <source>
        <strain evidence="7">HUAS 13-4</strain>
    </source>
</reference>
<feature type="transmembrane region" description="Helical" evidence="5">
    <location>
        <begin position="62"/>
        <end position="80"/>
    </location>
</feature>
<sequence>MATVFAAQGAAVAAVSTTVPAVKERLALSPLTMTVLVVAVALSAGVGSFAGLAVIRRLGLVAAMRAAVVATAVALLLIGWAPDRAAAAVAYGLFGMALGCIDVSANTRAAAVERHYGRSIFASFYAAWSAAGVAAALLTAGTAHLGWSAEYTLTAQAGLVLTLALTVRSHALPTDSPLAVSDHEESVVLGRGLWVRLAPFGLVLLVAYVIDSTVSSWSTLYLRQTLDTALSVAPLAYAAYQVGTVTGRACADHLVRTIGPVAVVRAATLLTATALAGLAAAPAWPYAVLAAACTGLGVSALVPLCLASAGRLRPGAAEAVLARMNVFNYTGVLVGGAASGVLGSTGHFRLAYAIPAALALAILATARSFDHRFTS</sequence>
<feature type="transmembrane region" description="Helical" evidence="5">
    <location>
        <begin position="262"/>
        <end position="280"/>
    </location>
</feature>
<protein>
    <submittedName>
        <fullName evidence="7">MFS transporter</fullName>
    </submittedName>
</protein>
<keyword evidence="2 5" id="KW-0812">Transmembrane</keyword>
<dbReference type="RefSeq" id="WP_263228572.1">
    <property type="nucleotide sequence ID" value="NZ_CP106793.1"/>
</dbReference>
<name>A0ABY6DVA9_9ACTN</name>
<evidence type="ECO:0000256" key="2">
    <source>
        <dbReference type="ARBA" id="ARBA00022692"/>
    </source>
</evidence>
<dbReference type="Pfam" id="PF07690">
    <property type="entry name" value="MFS_1"/>
    <property type="match status" value="1"/>
</dbReference>